<feature type="compositionally biased region" description="Pro residues" evidence="13">
    <location>
        <begin position="540"/>
        <end position="559"/>
    </location>
</feature>
<comment type="subcellular location">
    <subcellularLocation>
        <location evidence="1">Secreted</location>
        <location evidence="1">Extracellular space</location>
        <location evidence="1">Extracellular matrix</location>
    </subcellularLocation>
</comment>
<evidence type="ECO:0000256" key="4">
    <source>
        <dbReference type="ARBA" id="ARBA00022729"/>
    </source>
</evidence>
<comment type="similarity">
    <text evidence="12">Belongs to the multiplexin collagen family.</text>
</comment>
<feature type="compositionally biased region" description="Low complexity" evidence="13">
    <location>
        <begin position="370"/>
        <end position="386"/>
    </location>
</feature>
<keyword evidence="10" id="KW-0325">Glycoprotein</keyword>
<evidence type="ECO:0000256" key="9">
    <source>
        <dbReference type="ARBA" id="ARBA00023157"/>
    </source>
</evidence>
<dbReference type="InterPro" id="IPR050149">
    <property type="entry name" value="Collagen_superfamily"/>
</dbReference>
<evidence type="ECO:0000256" key="1">
    <source>
        <dbReference type="ARBA" id="ARBA00004498"/>
    </source>
</evidence>
<dbReference type="GO" id="GO:0030198">
    <property type="term" value="P:extracellular matrix organization"/>
    <property type="evidence" value="ECO:0007669"/>
    <property type="project" value="TreeGrafter"/>
</dbReference>
<evidence type="ECO:0000259" key="15">
    <source>
        <dbReference type="SMART" id="SM00210"/>
    </source>
</evidence>
<feature type="compositionally biased region" description="Pro residues" evidence="13">
    <location>
        <begin position="634"/>
        <end position="643"/>
    </location>
</feature>
<proteinExistence type="inferred from homology"/>
<feature type="region of interest" description="Disordered" evidence="13">
    <location>
        <begin position="273"/>
        <end position="357"/>
    </location>
</feature>
<feature type="domain" description="Thrombospondin-like N-terminal" evidence="15">
    <location>
        <begin position="77"/>
        <end position="271"/>
    </location>
</feature>
<feature type="chain" id="PRO_5035455803" evidence="14">
    <location>
        <begin position="24"/>
        <end position="1428"/>
    </location>
</feature>
<reference evidence="16" key="1">
    <citation type="submission" date="2022-01" db="EMBL/GenBank/DDBJ databases">
        <authorList>
            <person name="Braso-Vives M."/>
        </authorList>
    </citation>
    <scope>NUCLEOTIDE SEQUENCE</scope>
</reference>
<dbReference type="GO" id="GO:0007155">
    <property type="term" value="P:cell adhesion"/>
    <property type="evidence" value="ECO:0007669"/>
    <property type="project" value="UniProtKB-KW"/>
</dbReference>
<dbReference type="SUPFAM" id="SSF49899">
    <property type="entry name" value="Concanavalin A-like lectins/glucanases"/>
    <property type="match status" value="1"/>
</dbReference>
<dbReference type="SMART" id="SM00210">
    <property type="entry name" value="TSPN"/>
    <property type="match status" value="1"/>
</dbReference>
<feature type="region of interest" description="Disordered" evidence="13">
    <location>
        <begin position="531"/>
        <end position="952"/>
    </location>
</feature>
<evidence type="ECO:0000256" key="12">
    <source>
        <dbReference type="ARBA" id="ARBA00061275"/>
    </source>
</evidence>
<feature type="compositionally biased region" description="Low complexity" evidence="13">
    <location>
        <begin position="659"/>
        <end position="672"/>
    </location>
</feature>
<keyword evidence="3" id="KW-0272">Extracellular matrix</keyword>
<keyword evidence="6" id="KW-0130">Cell adhesion</keyword>
<sequence>MAGAARHLCCAVLLCSFLRNVDGRIAGAHAQALFPLEQEYSPVEDPVVKEELASYILHPLTKLFSSFLGAESGGQQDIDLLQMIGVPLPTPIRFVSGYDGFPAFEFGSEANIGRLARTFFPNMFYKDFSILVTTRPNFQEGGILFAVTNSFQTVIQLGLKIADAGKGRSGEELQNITFIYTDTRNSEVTQEVAKFTIPTTAGEWLRFSLSVRGNAVTLYYDCEERETQFFDRTVSQLEFAPAAAVFVGQAGAAEEGKYLGSIQELLIRKDPNAAEQQCSGDAGEEGAVSGSGDGGEEGTIITIPGTVIPGRPNTPLATQETPVDGPDVNQPYPDRNDMERHDGDTTGWPELPEGGGANTGLAGLPGLPGVPGPKGDIGPQGPPGQKGEPGDITLVEGPIGMPGEPGLQGLPGTKGDVGPIGPSGERGLKGERGETGLRGEPGVGLTGPPGPPGPPGVVTVGDSGAPGAPGLPGLPGPAGTTGAKGEPGESTAGVAGPPGPPGPPGLPGPPGPSNGFVPETAIIGLEGSGYEFAGQGVAGPPGPPGPPGIPGLPGPPGLPGLPGKPGAFGTGNATNGIQGPPGRDGLDGLTGPPGLPGLPGQDGPIGPKGEAGAPGIEGLTGSKGEPGLNGQPGLPGPPGPPGPAGGGGGIFGFGGSSGEQGTAGPEGPQGTPGLPGPVGPRGPKGDQGEAGIVGPMGPKGDMGPRGPAGEAGRDGVGLPGPPGPPGPPGLPGTISVLPGDDEMTVSPGFRPTGGEGEMTGGFPGGLIGPAGPEGPRGPPGIAGPPGPIGRPGEPGIPGERGDKGDSGEAGRKGERGEPGPAVTVDGGVLQIKGSKGEPGFDGVEGLPGRKGEAGEAGAQGPEGPVGPKGMIGEVGFPGRMGLPGVRGQKGERGDTGTGLPGPPGPPGPPGLPSGASFPAGNFPLLPKGEKGDIGPSGPPGPPGPPGALASGPGLAFGGAGVIGPAGPKGEKGMMGIRGPLGRQVNGSVFFRVAAARSAVTELVVVIVLLPFRVRRVTQDCQDLREGKERLAYQAGEEIREKQAPPVLQAGSLEVADRSCRVPLDPLDLRVLVGHLVSLVVARLVHLANVAQLARQVSGHLAYLAHLVDLDNLGPASAVESWDHPGHLVHLAELLGFDSIITFNSESHLLRSPPTSPGTLAFVADTEQLYLRVRDGWQIILVGKIMSIPERPPIQPEASAENPGHANNGFNNGFFGSEVDAPTVQLVSSPDKSLGKAQGKRLHLIALNEPMTGHMNGIRGADFKCFQQATMAGLRGTYRAFLSSKVQDLSSVVSRGDRQNVPIVNLKNEILFPDWNSLFEGDRQTNEYKGGAFDINTPIYTFNGKQPLLDPSWPHKRIWHGTNMDGQRLEDHYCGAWRQRDVSFVGMASSLQTGMLLGQEQYSCSSSYIVLCIENAHKRQHRPKNFRRK</sequence>
<feature type="compositionally biased region" description="Basic and acidic residues" evidence="13">
    <location>
        <begin position="799"/>
        <end position="817"/>
    </location>
</feature>
<evidence type="ECO:0000256" key="10">
    <source>
        <dbReference type="ARBA" id="ARBA00023180"/>
    </source>
</evidence>
<dbReference type="OrthoDB" id="10060752at2759"/>
<dbReference type="GO" id="GO:0030020">
    <property type="term" value="F:extracellular matrix structural constituent conferring tensile strength"/>
    <property type="evidence" value="ECO:0007669"/>
    <property type="project" value="TreeGrafter"/>
</dbReference>
<dbReference type="GO" id="GO:0005594">
    <property type="term" value="C:collagen type IX trimer"/>
    <property type="evidence" value="ECO:0007669"/>
    <property type="project" value="TreeGrafter"/>
</dbReference>
<evidence type="ECO:0000256" key="7">
    <source>
        <dbReference type="ARBA" id="ARBA00022974"/>
    </source>
</evidence>
<protein>
    <submittedName>
        <fullName evidence="16">COL15A1 protein</fullName>
    </submittedName>
</protein>
<dbReference type="GO" id="GO:0005615">
    <property type="term" value="C:extracellular space"/>
    <property type="evidence" value="ECO:0007669"/>
    <property type="project" value="TreeGrafter"/>
</dbReference>
<dbReference type="InterPro" id="IPR016186">
    <property type="entry name" value="C-type_lectin-like/link_sf"/>
</dbReference>
<feature type="compositionally biased region" description="Low complexity" evidence="13">
    <location>
        <begin position="456"/>
        <end position="468"/>
    </location>
</feature>
<dbReference type="Pfam" id="PF20010">
    <property type="entry name" value="Collagen_trimer"/>
    <property type="match status" value="1"/>
</dbReference>
<dbReference type="InterPro" id="IPR016187">
    <property type="entry name" value="CTDL_fold"/>
</dbReference>
<dbReference type="InterPro" id="IPR008160">
    <property type="entry name" value="Collagen"/>
</dbReference>
<dbReference type="EMBL" id="OV696702">
    <property type="protein sequence ID" value="CAH1249517.1"/>
    <property type="molecule type" value="Genomic_DNA"/>
</dbReference>
<evidence type="ECO:0000256" key="11">
    <source>
        <dbReference type="ARBA" id="ARBA00023278"/>
    </source>
</evidence>
<evidence type="ECO:0000256" key="3">
    <source>
        <dbReference type="ARBA" id="ARBA00022530"/>
    </source>
</evidence>
<dbReference type="PANTHER" id="PTHR24023">
    <property type="entry name" value="COLLAGEN ALPHA"/>
    <property type="match status" value="1"/>
</dbReference>
<feature type="compositionally biased region" description="Gly residues" evidence="13">
    <location>
        <begin position="751"/>
        <end position="768"/>
    </location>
</feature>
<evidence type="ECO:0000256" key="14">
    <source>
        <dbReference type="SAM" id="SignalP"/>
    </source>
</evidence>
<keyword evidence="5" id="KW-0677">Repeat</keyword>
<keyword evidence="17" id="KW-1185">Reference proteome</keyword>
<dbReference type="PANTHER" id="PTHR24023:SF1082">
    <property type="entry name" value="COLLAGEN TRIPLE HELIX REPEAT"/>
    <property type="match status" value="1"/>
</dbReference>
<dbReference type="Gene3D" id="2.60.120.200">
    <property type="match status" value="1"/>
</dbReference>
<evidence type="ECO:0000256" key="8">
    <source>
        <dbReference type="ARBA" id="ARBA00023119"/>
    </source>
</evidence>
<evidence type="ECO:0000313" key="16">
    <source>
        <dbReference type="EMBL" id="CAH1249517.1"/>
    </source>
</evidence>
<dbReference type="FunFam" id="3.10.100.10:FF:000008">
    <property type="entry name" value="collagen alpha-1(XVIII) chain isoform X1"/>
    <property type="match status" value="1"/>
</dbReference>
<feature type="signal peptide" evidence="14">
    <location>
        <begin position="1"/>
        <end position="23"/>
    </location>
</feature>
<evidence type="ECO:0000256" key="6">
    <source>
        <dbReference type="ARBA" id="ARBA00022889"/>
    </source>
</evidence>
<organism evidence="16 17">
    <name type="scientific">Branchiostoma lanceolatum</name>
    <name type="common">Common lancelet</name>
    <name type="synonym">Amphioxus lanceolatum</name>
    <dbReference type="NCBI Taxonomy" id="7740"/>
    <lineage>
        <taxon>Eukaryota</taxon>
        <taxon>Metazoa</taxon>
        <taxon>Chordata</taxon>
        <taxon>Cephalochordata</taxon>
        <taxon>Leptocardii</taxon>
        <taxon>Amphioxiformes</taxon>
        <taxon>Branchiostomatidae</taxon>
        <taxon>Branchiostoma</taxon>
    </lineage>
</organism>
<evidence type="ECO:0000256" key="5">
    <source>
        <dbReference type="ARBA" id="ARBA00022737"/>
    </source>
</evidence>
<dbReference type="InterPro" id="IPR048287">
    <property type="entry name" value="TSPN-like_N"/>
</dbReference>
<dbReference type="InterPro" id="IPR013320">
    <property type="entry name" value="ConA-like_dom_sf"/>
</dbReference>
<evidence type="ECO:0000256" key="2">
    <source>
        <dbReference type="ARBA" id="ARBA00022525"/>
    </source>
</evidence>
<name>A0A8K0EHX7_BRALA</name>
<gene>
    <name evidence="16" type="primary">COL15A1</name>
    <name evidence="16" type="ORF">BLAG_LOCUS10586</name>
</gene>
<feature type="compositionally biased region" description="Low complexity" evidence="13">
    <location>
        <begin position="298"/>
        <end position="310"/>
    </location>
</feature>
<feature type="compositionally biased region" description="Gly residues" evidence="13">
    <location>
        <begin position="644"/>
        <end position="658"/>
    </location>
</feature>
<keyword evidence="8" id="KW-0176">Collagen</keyword>
<evidence type="ECO:0000256" key="13">
    <source>
        <dbReference type="SAM" id="MobiDB-lite"/>
    </source>
</evidence>
<keyword evidence="2" id="KW-0964">Secreted</keyword>
<feature type="compositionally biased region" description="Pro residues" evidence="13">
    <location>
        <begin position="775"/>
        <end position="788"/>
    </location>
</feature>
<dbReference type="SUPFAM" id="SSF56436">
    <property type="entry name" value="C-type lectin-like"/>
    <property type="match status" value="1"/>
</dbReference>
<keyword evidence="7" id="KW-0654">Proteoglycan</keyword>
<dbReference type="InterPro" id="IPR010515">
    <property type="entry name" value="Collagenase_NC10/endostatin"/>
</dbReference>
<dbReference type="Gene3D" id="3.10.100.10">
    <property type="entry name" value="Mannose-Binding Protein A, subunit A"/>
    <property type="match status" value="1"/>
</dbReference>
<feature type="compositionally biased region" description="Basic and acidic residues" evidence="13">
    <location>
        <begin position="426"/>
        <end position="437"/>
    </location>
</feature>
<dbReference type="Gene3D" id="3.40.1620.70">
    <property type="match status" value="1"/>
</dbReference>
<dbReference type="Proteomes" id="UP000838412">
    <property type="component" value="Chromosome 17"/>
</dbReference>
<dbReference type="InterPro" id="IPR045463">
    <property type="entry name" value="XV/XVIII_trimerization_dom"/>
</dbReference>
<feature type="compositionally biased region" description="Pro residues" evidence="13">
    <location>
        <begin position="936"/>
        <end position="945"/>
    </location>
</feature>
<feature type="compositionally biased region" description="Pro residues" evidence="13">
    <location>
        <begin position="497"/>
        <end position="512"/>
    </location>
</feature>
<dbReference type="Pfam" id="PF01391">
    <property type="entry name" value="Collagen"/>
    <property type="match status" value="3"/>
</dbReference>
<feature type="compositionally biased region" description="Basic and acidic residues" evidence="13">
    <location>
        <begin position="334"/>
        <end position="344"/>
    </location>
</feature>
<feature type="compositionally biased region" description="Pro residues" evidence="13">
    <location>
        <begin position="900"/>
        <end position="911"/>
    </location>
</feature>
<dbReference type="Pfam" id="PF06482">
    <property type="entry name" value="Endostatin"/>
    <property type="match status" value="1"/>
</dbReference>
<feature type="region of interest" description="Disordered" evidence="13">
    <location>
        <begin position="370"/>
        <end position="519"/>
    </location>
</feature>
<keyword evidence="11" id="KW-0379">Hydroxylation</keyword>
<evidence type="ECO:0000313" key="17">
    <source>
        <dbReference type="Proteomes" id="UP000838412"/>
    </source>
</evidence>
<feature type="compositionally biased region" description="Low complexity" evidence="13">
    <location>
        <begin position="580"/>
        <end position="607"/>
    </location>
</feature>
<dbReference type="FunFam" id="2.60.120.200:FF:000039">
    <property type="entry name" value="Collagen XV alpha 1 chain"/>
    <property type="match status" value="1"/>
</dbReference>
<keyword evidence="9" id="KW-1015">Disulfide bond</keyword>
<keyword evidence="4 14" id="KW-0732">Signal</keyword>
<accession>A0A8K0EHX7</accession>
<feature type="compositionally biased region" description="Low complexity" evidence="13">
    <location>
        <begin position="855"/>
        <end position="867"/>
    </location>
</feature>
<feature type="compositionally biased region" description="Pro residues" evidence="13">
    <location>
        <begin position="719"/>
        <end position="730"/>
    </location>
</feature>